<dbReference type="AlphaFoldDB" id="A0AAV4BZZ6"/>
<proteinExistence type="predicted"/>
<name>A0AAV4BZZ6_9GAST</name>
<dbReference type="EMBL" id="BLXT01005617">
    <property type="protein sequence ID" value="GFO24691.1"/>
    <property type="molecule type" value="Genomic_DNA"/>
</dbReference>
<reference evidence="2 3" key="1">
    <citation type="journal article" date="2021" name="Elife">
        <title>Chloroplast acquisition without the gene transfer in kleptoplastic sea slugs, Plakobranchus ocellatus.</title>
        <authorList>
            <person name="Maeda T."/>
            <person name="Takahashi S."/>
            <person name="Yoshida T."/>
            <person name="Shimamura S."/>
            <person name="Takaki Y."/>
            <person name="Nagai Y."/>
            <person name="Toyoda A."/>
            <person name="Suzuki Y."/>
            <person name="Arimoto A."/>
            <person name="Ishii H."/>
            <person name="Satoh N."/>
            <person name="Nishiyama T."/>
            <person name="Hasebe M."/>
            <person name="Maruyama T."/>
            <person name="Minagawa J."/>
            <person name="Obokata J."/>
            <person name="Shigenobu S."/>
        </authorList>
    </citation>
    <scope>NUCLEOTIDE SEQUENCE [LARGE SCALE GENOMIC DNA]</scope>
</reference>
<feature type="region of interest" description="Disordered" evidence="1">
    <location>
        <begin position="24"/>
        <end position="63"/>
    </location>
</feature>
<protein>
    <submittedName>
        <fullName evidence="2">Uncharacterized protein</fullName>
    </submittedName>
</protein>
<organism evidence="2 3">
    <name type="scientific">Plakobranchus ocellatus</name>
    <dbReference type="NCBI Taxonomy" id="259542"/>
    <lineage>
        <taxon>Eukaryota</taxon>
        <taxon>Metazoa</taxon>
        <taxon>Spiralia</taxon>
        <taxon>Lophotrochozoa</taxon>
        <taxon>Mollusca</taxon>
        <taxon>Gastropoda</taxon>
        <taxon>Heterobranchia</taxon>
        <taxon>Euthyneura</taxon>
        <taxon>Panpulmonata</taxon>
        <taxon>Sacoglossa</taxon>
        <taxon>Placobranchoidea</taxon>
        <taxon>Plakobranchidae</taxon>
        <taxon>Plakobranchus</taxon>
    </lineage>
</organism>
<evidence type="ECO:0000313" key="2">
    <source>
        <dbReference type="EMBL" id="GFO24691.1"/>
    </source>
</evidence>
<evidence type="ECO:0000256" key="1">
    <source>
        <dbReference type="SAM" id="MobiDB-lite"/>
    </source>
</evidence>
<sequence>MKTEMIVLLCHPFLRPGMKTILQGTVQGGQRRGRQKKEMGGQYPRMGSHGTAGHSEKSREQGGVGKLVDICQKATQWTSLWEQKKESITSMN</sequence>
<gene>
    <name evidence="2" type="ORF">PoB_005119600</name>
</gene>
<comment type="caution">
    <text evidence="2">The sequence shown here is derived from an EMBL/GenBank/DDBJ whole genome shotgun (WGS) entry which is preliminary data.</text>
</comment>
<evidence type="ECO:0000313" key="3">
    <source>
        <dbReference type="Proteomes" id="UP000735302"/>
    </source>
</evidence>
<keyword evidence="3" id="KW-1185">Reference proteome</keyword>
<accession>A0AAV4BZZ6</accession>
<dbReference type="Proteomes" id="UP000735302">
    <property type="component" value="Unassembled WGS sequence"/>
</dbReference>